<feature type="compositionally biased region" description="Basic and acidic residues" evidence="1">
    <location>
        <begin position="114"/>
        <end position="150"/>
    </location>
</feature>
<dbReference type="Proteomes" id="UP001633002">
    <property type="component" value="Unassembled WGS sequence"/>
</dbReference>
<feature type="compositionally biased region" description="Basic and acidic residues" evidence="1">
    <location>
        <begin position="163"/>
        <end position="183"/>
    </location>
</feature>
<proteinExistence type="predicted"/>
<comment type="caution">
    <text evidence="2">The sequence shown here is derived from an EMBL/GenBank/DDBJ whole genome shotgun (WGS) entry which is preliminary data.</text>
</comment>
<dbReference type="AlphaFoldDB" id="A0ABD3GMT2"/>
<name>A0ABD3GMT2_9MARC</name>
<gene>
    <name evidence="2" type="ORF">R1sor_023494</name>
</gene>
<keyword evidence="3" id="KW-1185">Reference proteome</keyword>
<feature type="compositionally biased region" description="Basic and acidic residues" evidence="1">
    <location>
        <begin position="194"/>
        <end position="215"/>
    </location>
</feature>
<reference evidence="2 3" key="1">
    <citation type="submission" date="2024-09" db="EMBL/GenBank/DDBJ databases">
        <title>Chromosome-scale assembly of Riccia sorocarpa.</title>
        <authorList>
            <person name="Paukszto L."/>
        </authorList>
    </citation>
    <scope>NUCLEOTIDE SEQUENCE [LARGE SCALE GENOMIC DNA]</scope>
    <source>
        <strain evidence="2">LP-2024</strain>
        <tissue evidence="2">Aerial parts of the thallus</tissue>
    </source>
</reference>
<organism evidence="2 3">
    <name type="scientific">Riccia sorocarpa</name>
    <dbReference type="NCBI Taxonomy" id="122646"/>
    <lineage>
        <taxon>Eukaryota</taxon>
        <taxon>Viridiplantae</taxon>
        <taxon>Streptophyta</taxon>
        <taxon>Embryophyta</taxon>
        <taxon>Marchantiophyta</taxon>
        <taxon>Marchantiopsida</taxon>
        <taxon>Marchantiidae</taxon>
        <taxon>Marchantiales</taxon>
        <taxon>Ricciaceae</taxon>
        <taxon>Riccia</taxon>
    </lineage>
</organism>
<dbReference type="EMBL" id="JBJQOH010000007">
    <property type="protein sequence ID" value="KAL3680538.1"/>
    <property type="molecule type" value="Genomic_DNA"/>
</dbReference>
<feature type="region of interest" description="Disordered" evidence="1">
    <location>
        <begin position="63"/>
        <end position="219"/>
    </location>
</feature>
<evidence type="ECO:0000256" key="1">
    <source>
        <dbReference type="SAM" id="MobiDB-lite"/>
    </source>
</evidence>
<accession>A0ABD3GMT2</accession>
<evidence type="ECO:0000313" key="2">
    <source>
        <dbReference type="EMBL" id="KAL3680538.1"/>
    </source>
</evidence>
<protein>
    <submittedName>
        <fullName evidence="2">Uncharacterized protein</fullName>
    </submittedName>
</protein>
<evidence type="ECO:0000313" key="3">
    <source>
        <dbReference type="Proteomes" id="UP001633002"/>
    </source>
</evidence>
<sequence>MNDRKYHEHLDFFIEAKAGRFFRPKAGQRRTILLSSLRGLDEEFEAVQKYIFWKRKTPRAKKLTPKAILMTPKNTKKRPQKIPARSPSQTPLQKTRSKSKKDEKKSEKKKLKEKKPEEKKRTKEPPPESSQRTKEDTKTENLEARSKPDESLDPPPPGFPANIRKEVEELLHEEITKEKEKQTPSEPISLVKGASEDTKITKETSKTDEVTKKDFPSSPYYDIFKDVIQRKRT</sequence>